<gene>
    <name evidence="1" type="ORF">ONZ43_g1957</name>
</gene>
<sequence>MDNPAVQEKKQRDEQSKLNVVIVGAGLGGLGAAIAILLAGHDVTVLEAASEIGEIGAGIQVLPNATRILMSWGLQDILEPHATWPQKCNFWGWKGNYLSEMDYDGYTRATGAPFWDFHRANLHKGLITRATQLGAKLITNARVQNFTVEADESSTTVFLADGQTMTADLVIQIYAPLSTTPKSTTG</sequence>
<accession>A0ACC2J2F4</accession>
<dbReference type="EMBL" id="JAPESX010000374">
    <property type="protein sequence ID" value="KAJ8121641.1"/>
    <property type="molecule type" value="Genomic_DNA"/>
</dbReference>
<proteinExistence type="predicted"/>
<organism evidence="1 2">
    <name type="scientific">Nemania bipapillata</name>
    <dbReference type="NCBI Taxonomy" id="110536"/>
    <lineage>
        <taxon>Eukaryota</taxon>
        <taxon>Fungi</taxon>
        <taxon>Dikarya</taxon>
        <taxon>Ascomycota</taxon>
        <taxon>Pezizomycotina</taxon>
        <taxon>Sordariomycetes</taxon>
        <taxon>Xylariomycetidae</taxon>
        <taxon>Xylariales</taxon>
        <taxon>Xylariaceae</taxon>
        <taxon>Nemania</taxon>
    </lineage>
</organism>
<keyword evidence="2" id="KW-1185">Reference proteome</keyword>
<reference evidence="1" key="1">
    <citation type="submission" date="2022-11" db="EMBL/GenBank/DDBJ databases">
        <title>Genome Sequence of Nemania bipapillata.</title>
        <authorList>
            <person name="Buettner E."/>
        </authorList>
    </citation>
    <scope>NUCLEOTIDE SEQUENCE</scope>
    <source>
        <strain evidence="1">CP14</strain>
    </source>
</reference>
<evidence type="ECO:0000313" key="1">
    <source>
        <dbReference type="EMBL" id="KAJ8121641.1"/>
    </source>
</evidence>
<evidence type="ECO:0000313" key="2">
    <source>
        <dbReference type="Proteomes" id="UP001153334"/>
    </source>
</evidence>
<dbReference type="Proteomes" id="UP001153334">
    <property type="component" value="Unassembled WGS sequence"/>
</dbReference>
<name>A0ACC2J2F4_9PEZI</name>
<comment type="caution">
    <text evidence="1">The sequence shown here is derived from an EMBL/GenBank/DDBJ whole genome shotgun (WGS) entry which is preliminary data.</text>
</comment>
<protein>
    <submittedName>
        <fullName evidence="1">Uncharacterized protein</fullName>
    </submittedName>
</protein>